<evidence type="ECO:0000313" key="2">
    <source>
        <dbReference type="Proteomes" id="UP000003688"/>
    </source>
</evidence>
<comment type="caution">
    <text evidence="1">The sequence shown here is derived from an EMBL/GenBank/DDBJ whole genome shotgun (WGS) entry which is preliminary data.</text>
</comment>
<evidence type="ECO:0000313" key="1">
    <source>
        <dbReference type="EMBL" id="EEF61920.1"/>
    </source>
</evidence>
<gene>
    <name evidence="1" type="ORF">Cflav_PD4583</name>
</gene>
<protein>
    <recommendedName>
        <fullName evidence="3">DUF2292 domain-containing protein</fullName>
    </recommendedName>
</protein>
<dbReference type="InterPro" id="IPR018743">
    <property type="entry name" value="DUF2292"/>
</dbReference>
<dbReference type="Pfam" id="PF10055">
    <property type="entry name" value="DUF2292"/>
    <property type="match status" value="1"/>
</dbReference>
<dbReference type="Proteomes" id="UP000003688">
    <property type="component" value="Unassembled WGS sequence"/>
</dbReference>
<accession>B9XE29</accession>
<proteinExistence type="predicted"/>
<name>B9XE29_PEDPL</name>
<reference evidence="1 2" key="1">
    <citation type="journal article" date="2011" name="J. Bacteriol.">
        <title>Genome sequence of 'Pedosphaera parvula' Ellin514, an aerobic Verrucomicrobial isolate from pasture soil.</title>
        <authorList>
            <person name="Kant R."/>
            <person name="van Passel M.W."/>
            <person name="Sangwan P."/>
            <person name="Palva A."/>
            <person name="Lucas S."/>
            <person name="Copeland A."/>
            <person name="Lapidus A."/>
            <person name="Glavina Del Rio T."/>
            <person name="Dalin E."/>
            <person name="Tice H."/>
            <person name="Bruce D."/>
            <person name="Goodwin L."/>
            <person name="Pitluck S."/>
            <person name="Chertkov O."/>
            <person name="Larimer F.W."/>
            <person name="Land M.L."/>
            <person name="Hauser L."/>
            <person name="Brettin T.S."/>
            <person name="Detter J.C."/>
            <person name="Han S."/>
            <person name="de Vos W.M."/>
            <person name="Janssen P.H."/>
            <person name="Smidt H."/>
        </authorList>
    </citation>
    <scope>NUCLEOTIDE SEQUENCE [LARGE SCALE GENOMIC DNA]</scope>
    <source>
        <strain evidence="1 2">Ellin514</strain>
    </source>
</reference>
<sequence>MLDLKSEAAMKTNNTNKVDDLSEKERWLELVQKQVDSLRFGVVQIVVHDSRVVQIEKTEKLRIEQKEN</sequence>
<dbReference type="AlphaFoldDB" id="B9XE29"/>
<organism evidence="1 2">
    <name type="scientific">Pedosphaera parvula (strain Ellin514)</name>
    <dbReference type="NCBI Taxonomy" id="320771"/>
    <lineage>
        <taxon>Bacteria</taxon>
        <taxon>Pseudomonadati</taxon>
        <taxon>Verrucomicrobiota</taxon>
        <taxon>Pedosphaerae</taxon>
        <taxon>Pedosphaerales</taxon>
        <taxon>Pedosphaeraceae</taxon>
        <taxon>Pedosphaera</taxon>
    </lineage>
</organism>
<dbReference type="EMBL" id="ABOX02000007">
    <property type="protein sequence ID" value="EEF61920.1"/>
    <property type="molecule type" value="Genomic_DNA"/>
</dbReference>
<keyword evidence="2" id="KW-1185">Reference proteome</keyword>
<dbReference type="STRING" id="320771.Cflav_PD4583"/>
<evidence type="ECO:0008006" key="3">
    <source>
        <dbReference type="Google" id="ProtNLM"/>
    </source>
</evidence>